<proteinExistence type="predicted"/>
<dbReference type="EMBL" id="MU003527">
    <property type="protein sequence ID" value="KAF2465928.1"/>
    <property type="molecule type" value="Genomic_DNA"/>
</dbReference>
<evidence type="ECO:0000313" key="2">
    <source>
        <dbReference type="Proteomes" id="UP000799755"/>
    </source>
</evidence>
<evidence type="ECO:0000313" key="1">
    <source>
        <dbReference type="EMBL" id="KAF2465928.1"/>
    </source>
</evidence>
<comment type="caution">
    <text evidence="1">The sequence shown here is derived from an EMBL/GenBank/DDBJ whole genome shotgun (WGS) entry which is preliminary data.</text>
</comment>
<gene>
    <name evidence="1" type="ORF">BDR25DRAFT_360090</name>
</gene>
<keyword evidence="2" id="KW-1185">Reference proteome</keyword>
<accession>A0ACB6QG22</accession>
<protein>
    <submittedName>
        <fullName evidence="1">Uncharacterized protein</fullName>
    </submittedName>
</protein>
<name>A0ACB6QG22_9PLEO</name>
<reference evidence="1" key="1">
    <citation type="journal article" date="2020" name="Stud. Mycol.">
        <title>101 Dothideomycetes genomes: a test case for predicting lifestyles and emergence of pathogens.</title>
        <authorList>
            <person name="Haridas S."/>
            <person name="Albert R."/>
            <person name="Binder M."/>
            <person name="Bloem J."/>
            <person name="Labutti K."/>
            <person name="Salamov A."/>
            <person name="Andreopoulos B."/>
            <person name="Baker S."/>
            <person name="Barry K."/>
            <person name="Bills G."/>
            <person name="Bluhm B."/>
            <person name="Cannon C."/>
            <person name="Castanera R."/>
            <person name="Culley D."/>
            <person name="Daum C."/>
            <person name="Ezra D."/>
            <person name="Gonzalez J."/>
            <person name="Henrissat B."/>
            <person name="Kuo A."/>
            <person name="Liang C."/>
            <person name="Lipzen A."/>
            <person name="Lutzoni F."/>
            <person name="Magnuson J."/>
            <person name="Mondo S."/>
            <person name="Nolan M."/>
            <person name="Ohm R."/>
            <person name="Pangilinan J."/>
            <person name="Park H.-J."/>
            <person name="Ramirez L."/>
            <person name="Alfaro M."/>
            <person name="Sun H."/>
            <person name="Tritt A."/>
            <person name="Yoshinaga Y."/>
            <person name="Zwiers L.-H."/>
            <person name="Turgeon B."/>
            <person name="Goodwin S."/>
            <person name="Spatafora J."/>
            <person name="Crous P."/>
            <person name="Grigoriev I."/>
        </authorList>
    </citation>
    <scope>NUCLEOTIDE SEQUENCE</scope>
    <source>
        <strain evidence="1">ATCC 200398</strain>
    </source>
</reference>
<dbReference type="Proteomes" id="UP000799755">
    <property type="component" value="Unassembled WGS sequence"/>
</dbReference>
<organism evidence="1 2">
    <name type="scientific">Lindgomyces ingoldianus</name>
    <dbReference type="NCBI Taxonomy" id="673940"/>
    <lineage>
        <taxon>Eukaryota</taxon>
        <taxon>Fungi</taxon>
        <taxon>Dikarya</taxon>
        <taxon>Ascomycota</taxon>
        <taxon>Pezizomycotina</taxon>
        <taxon>Dothideomycetes</taxon>
        <taxon>Pleosporomycetidae</taxon>
        <taxon>Pleosporales</taxon>
        <taxon>Lindgomycetaceae</taxon>
        <taxon>Lindgomyces</taxon>
    </lineage>
</organism>
<sequence length="523" mass="58463">MDMYSTLFGDVNPPLVISRLLSLSRELSKTQGKKKRQALVVWMLVLFSSTIKAGRIKPIFLTSISRFSDRYTKQPGTGTAPNFQTFVANYTHFGLGKPNDSISPFYGLLSPSMDQYPIAGQVEGCPRTQKRSFASFLTYLLGEALYQNLGRRVMSGKKQVSSLLFKREFHNLTTLNLRSGVRENILNIDKYYMNSVYSLALWLSALKGAAMLYESKRLRQSATQARSFLGLILGIAGNLWRGVDKVEPRTARRCCQAIQFNPKTMALMEAFSIDSLQGRGFRPTREQSGISHFFQLSIVIFRVPAFYPPLRVDSCFHIATRTLWLARIGKGSVLPSFRLAVNMDPPTAEFCSLVNEKSVPSLSSNAEGHRHEQSAEALLMLSQRKCFDLAFYLFSGSSTEYATRLAVTNEASGVKALEGTGAIDTIQSVRRHCILYLYDIGQRIPYSPKDIWLGFLVTVFYSLAAFEASGTSYSPHFLMLLARIRYPGFKSIQLRSPSKGKNGLGRVKGAVHLPTTVTLRDGF</sequence>